<feature type="signal peptide" evidence="1">
    <location>
        <begin position="1"/>
        <end position="19"/>
    </location>
</feature>
<protein>
    <recommendedName>
        <fullName evidence="4">Lipoprotein</fullName>
    </recommendedName>
</protein>
<dbReference type="AlphaFoldDB" id="A0A3N2DDZ1"/>
<dbReference type="RefSeq" id="WP_123713989.1">
    <property type="nucleotide sequence ID" value="NZ_RKHR01000008.1"/>
</dbReference>
<dbReference type="PROSITE" id="PS51257">
    <property type="entry name" value="PROKAR_LIPOPROTEIN"/>
    <property type="match status" value="1"/>
</dbReference>
<evidence type="ECO:0000313" key="3">
    <source>
        <dbReference type="Proteomes" id="UP000275394"/>
    </source>
</evidence>
<keyword evidence="3" id="KW-1185">Reference proteome</keyword>
<feature type="chain" id="PRO_5017982378" description="Lipoprotein" evidence="1">
    <location>
        <begin position="20"/>
        <end position="171"/>
    </location>
</feature>
<dbReference type="Proteomes" id="UP000275394">
    <property type="component" value="Unassembled WGS sequence"/>
</dbReference>
<reference evidence="2 3" key="1">
    <citation type="submission" date="2018-11" db="EMBL/GenBank/DDBJ databases">
        <title>Genomic Encyclopedia of Type Strains, Phase IV (KMG-IV): sequencing the most valuable type-strain genomes for metagenomic binning, comparative biology and taxonomic classification.</title>
        <authorList>
            <person name="Goeker M."/>
        </authorList>
    </citation>
    <scope>NUCLEOTIDE SEQUENCE [LARGE SCALE GENOMIC DNA]</scope>
    <source>
        <strain evidence="2 3">DSM 100316</strain>
    </source>
</reference>
<gene>
    <name evidence="2" type="ORF">EDC56_3665</name>
</gene>
<evidence type="ECO:0000313" key="2">
    <source>
        <dbReference type="EMBL" id="ROR97996.1"/>
    </source>
</evidence>
<keyword evidence="1" id="KW-0732">Signal</keyword>
<dbReference type="EMBL" id="RKHR01000008">
    <property type="protein sequence ID" value="ROR97996.1"/>
    <property type="molecule type" value="Genomic_DNA"/>
</dbReference>
<sequence length="171" mass="18995">MSLLKVAFLSLFIFLVACASNKDNLTKRQDASFQNGAVNTGIKSYSGSGGIKCCYDVYSEIKDATGEKPILVLTRQPEPGTRIQRVSITAGSADELINYLEYQFNLPKGETDQKSISLGGGKWRVGSNMHEGERLVFILNLNYNFAFNNGDLPELINVLKAYREKFVKLDI</sequence>
<name>A0A3N2DDZ1_9GAMM</name>
<organism evidence="2 3">
    <name type="scientific">Sinobacterium caligoides</name>
    <dbReference type="NCBI Taxonomy" id="933926"/>
    <lineage>
        <taxon>Bacteria</taxon>
        <taxon>Pseudomonadati</taxon>
        <taxon>Pseudomonadota</taxon>
        <taxon>Gammaproteobacteria</taxon>
        <taxon>Cellvibrionales</taxon>
        <taxon>Spongiibacteraceae</taxon>
        <taxon>Sinobacterium</taxon>
    </lineage>
</organism>
<accession>A0A3N2DDZ1</accession>
<evidence type="ECO:0008006" key="4">
    <source>
        <dbReference type="Google" id="ProtNLM"/>
    </source>
</evidence>
<proteinExistence type="predicted"/>
<evidence type="ECO:0000256" key="1">
    <source>
        <dbReference type="SAM" id="SignalP"/>
    </source>
</evidence>
<comment type="caution">
    <text evidence="2">The sequence shown here is derived from an EMBL/GenBank/DDBJ whole genome shotgun (WGS) entry which is preliminary data.</text>
</comment>